<gene>
    <name evidence="3" type="ORF">CUNI_LOCUS19907</name>
</gene>
<feature type="transmembrane region" description="Helical" evidence="2">
    <location>
        <begin position="412"/>
        <end position="430"/>
    </location>
</feature>
<comment type="caution">
    <text evidence="3">The sequence shown here is derived from an EMBL/GenBank/DDBJ whole genome shotgun (WGS) entry which is preliminary data.</text>
</comment>
<proteinExistence type="predicted"/>
<accession>A0A8S3ZXZ3</accession>
<feature type="transmembrane region" description="Helical" evidence="2">
    <location>
        <begin position="81"/>
        <end position="105"/>
    </location>
</feature>
<feature type="transmembrane region" description="Helical" evidence="2">
    <location>
        <begin position="866"/>
        <end position="886"/>
    </location>
</feature>
<sequence length="980" mass="107678">MMETFLEDAENSLHHRTNAHNGSGSSGESEEDPMDDPFIYDKFLQDPDWAKAAQEDSLAKNLVDPGPFRYNKRIFMTSLPALLLVLALGGETLVLMVAVGTALIAVMAQLGDSRRCVIIFVIIFIPTHVYVLASVVPLLWLSLWHFFLVALINLFVVLTAGWVLLQFKAFRMEEPTLAVMTEQLLFTAYPFICTCLVCWALATVMSVSVIPTVFSFMWFVLLQLYLLPIVSSFKTQAAGDDNLDVVQVPVVVATVIVFVLLGPILQILLSALSVDTPAVLSVIFFVHLIFMMSLTLFLSTLLSIRQIFEYLGLPYSTAVYVRWGSGVSCTLLCYPVLQAFGLDSHFLPLLPVAIGIFAALGVVLAFKKRRVVMAVLAVVLVTSLVALFILWIQGMPHNLKHYFIGMFPLNAFYLMICVNFLLCLLCLWMATVDARDMFGALLVLQAIVLTVCEISLHSTNLYSTSRLQLTSVTASYTIHRLHVAEKISRKATVASSAVHVAKSLASAMSLIIDRNNGEITFLEMAALGLMIYVVLSVFVYGVTGDKSGFEIASQLLMLLGVLAVNSHHFLLPLSMLMFQGSASYTDVIGLWCMLGGGLALLYSRTISSVHTRQVLKLALILGVMGIVIIVVHPPLSFTAYSVFQWLEIISIFILAVILSLKVELSPQMVVVISHVLAVCLGLRICIYLWAEVTLLYAVLCVVDSIAVLILVFVCVVITEMTDISDRIMKISIATAVSCSICLLIADVVGYFSSSPSHMPLSLLQLPAWKAVLVTFLLVSVILKVVHSTKGPDKLPMTSEDSPGRVTLPLIGNLCTVITFLVACSQGPADPTLHDLWCCAWTVVLACLHQDTIFLRNLAGSKQASPIIMASVATLVISTIIHSRLWLLACASSIIGGFTEVLLVFLTFPVFYAAWVILWEGKVVFEPAVVFLTPYSLLLVMLATTYTAWILAAACLVMGFWMMKFKLPMVPYNSDPADHYR</sequence>
<feature type="transmembrane region" description="Helical" evidence="2">
    <location>
        <begin position="245"/>
        <end position="272"/>
    </location>
</feature>
<feature type="transmembrane region" description="Helical" evidence="2">
    <location>
        <begin position="669"/>
        <end position="690"/>
    </location>
</feature>
<feature type="transmembrane region" description="Helical" evidence="2">
    <location>
        <begin position="346"/>
        <end position="366"/>
    </location>
</feature>
<feature type="transmembrane region" description="Helical" evidence="2">
    <location>
        <begin position="216"/>
        <end position="233"/>
    </location>
</feature>
<dbReference type="AlphaFoldDB" id="A0A8S3ZXZ3"/>
<feature type="transmembrane region" description="Helical" evidence="2">
    <location>
        <begin position="437"/>
        <end position="456"/>
    </location>
</feature>
<dbReference type="EMBL" id="CAJHNH020007079">
    <property type="protein sequence ID" value="CAG5134349.1"/>
    <property type="molecule type" value="Genomic_DNA"/>
</dbReference>
<dbReference type="OrthoDB" id="10046650at2759"/>
<feature type="transmembrane region" description="Helical" evidence="2">
    <location>
        <begin position="278"/>
        <end position="298"/>
    </location>
</feature>
<feature type="transmembrane region" description="Helical" evidence="2">
    <location>
        <begin position="637"/>
        <end position="657"/>
    </location>
</feature>
<dbReference type="PANTHER" id="PTHR35313">
    <property type="entry name" value="NO EXINE FORMATION 1"/>
    <property type="match status" value="1"/>
</dbReference>
<feature type="transmembrane region" description="Helical" evidence="2">
    <location>
        <begin position="117"/>
        <end position="140"/>
    </location>
</feature>
<feature type="transmembrane region" description="Helical" evidence="2">
    <location>
        <begin position="730"/>
        <end position="753"/>
    </location>
</feature>
<feature type="transmembrane region" description="Helical" evidence="2">
    <location>
        <begin position="937"/>
        <end position="960"/>
    </location>
</feature>
<organism evidence="3 4">
    <name type="scientific">Candidula unifasciata</name>
    <dbReference type="NCBI Taxonomy" id="100452"/>
    <lineage>
        <taxon>Eukaryota</taxon>
        <taxon>Metazoa</taxon>
        <taxon>Spiralia</taxon>
        <taxon>Lophotrochozoa</taxon>
        <taxon>Mollusca</taxon>
        <taxon>Gastropoda</taxon>
        <taxon>Heterobranchia</taxon>
        <taxon>Euthyneura</taxon>
        <taxon>Panpulmonata</taxon>
        <taxon>Eupulmonata</taxon>
        <taxon>Stylommatophora</taxon>
        <taxon>Helicina</taxon>
        <taxon>Helicoidea</taxon>
        <taxon>Geomitridae</taxon>
        <taxon>Candidula</taxon>
    </lineage>
</organism>
<feature type="transmembrane region" description="Helical" evidence="2">
    <location>
        <begin position="186"/>
        <end position="210"/>
    </location>
</feature>
<evidence type="ECO:0000313" key="4">
    <source>
        <dbReference type="Proteomes" id="UP000678393"/>
    </source>
</evidence>
<feature type="transmembrane region" description="Helical" evidence="2">
    <location>
        <begin position="805"/>
        <end position="822"/>
    </location>
</feature>
<feature type="transmembrane region" description="Helical" evidence="2">
    <location>
        <begin position="146"/>
        <end position="165"/>
    </location>
</feature>
<feature type="transmembrane region" description="Helical" evidence="2">
    <location>
        <begin position="319"/>
        <end position="340"/>
    </location>
</feature>
<feature type="transmembrane region" description="Helical" evidence="2">
    <location>
        <begin position="524"/>
        <end position="543"/>
    </location>
</feature>
<evidence type="ECO:0000256" key="1">
    <source>
        <dbReference type="SAM" id="MobiDB-lite"/>
    </source>
</evidence>
<keyword evidence="2" id="KW-0812">Transmembrane</keyword>
<feature type="transmembrane region" description="Helical" evidence="2">
    <location>
        <begin position="893"/>
        <end position="917"/>
    </location>
</feature>
<feature type="region of interest" description="Disordered" evidence="1">
    <location>
        <begin position="10"/>
        <end position="32"/>
    </location>
</feature>
<feature type="transmembrane region" description="Helical" evidence="2">
    <location>
        <begin position="696"/>
        <end position="718"/>
    </location>
</feature>
<dbReference type="Proteomes" id="UP000678393">
    <property type="component" value="Unassembled WGS sequence"/>
</dbReference>
<feature type="transmembrane region" description="Helical" evidence="2">
    <location>
        <begin position="614"/>
        <end position="631"/>
    </location>
</feature>
<feature type="transmembrane region" description="Helical" evidence="2">
    <location>
        <begin position="765"/>
        <end position="785"/>
    </location>
</feature>
<feature type="transmembrane region" description="Helical" evidence="2">
    <location>
        <begin position="555"/>
        <end position="578"/>
    </location>
</feature>
<reference evidence="3" key="1">
    <citation type="submission" date="2021-04" db="EMBL/GenBank/DDBJ databases">
        <authorList>
            <consortium name="Molecular Ecology Group"/>
        </authorList>
    </citation>
    <scope>NUCLEOTIDE SEQUENCE</scope>
</reference>
<keyword evidence="4" id="KW-1185">Reference proteome</keyword>
<keyword evidence="2" id="KW-1133">Transmembrane helix</keyword>
<feature type="transmembrane region" description="Helical" evidence="2">
    <location>
        <begin position="371"/>
        <end position="392"/>
    </location>
</feature>
<name>A0A8S3ZXZ3_9EUPU</name>
<evidence type="ECO:0000256" key="2">
    <source>
        <dbReference type="SAM" id="Phobius"/>
    </source>
</evidence>
<evidence type="ECO:0000313" key="3">
    <source>
        <dbReference type="EMBL" id="CAG5134349.1"/>
    </source>
</evidence>
<keyword evidence="2" id="KW-0472">Membrane</keyword>
<feature type="transmembrane region" description="Helical" evidence="2">
    <location>
        <begin position="584"/>
        <end position="602"/>
    </location>
</feature>
<dbReference type="PANTHER" id="PTHR35313:SF1">
    <property type="entry name" value="NO EXINE FORMATION 1"/>
    <property type="match status" value="1"/>
</dbReference>
<protein>
    <submittedName>
        <fullName evidence="3">Uncharacterized protein</fullName>
    </submittedName>
</protein>